<keyword evidence="3" id="KW-1185">Reference proteome</keyword>
<dbReference type="Proteomes" id="UP000188929">
    <property type="component" value="Unassembled WGS sequence"/>
</dbReference>
<dbReference type="EMBL" id="MOMC01000070">
    <property type="protein sequence ID" value="ONH24518.1"/>
    <property type="molecule type" value="Genomic_DNA"/>
</dbReference>
<name>A0A1V2I4V3_9ACTN</name>
<accession>A0A1V2I4V3</accession>
<organism evidence="2 3">
    <name type="scientific">Pseudofrankia asymbiotica</name>
    <dbReference type="NCBI Taxonomy" id="1834516"/>
    <lineage>
        <taxon>Bacteria</taxon>
        <taxon>Bacillati</taxon>
        <taxon>Actinomycetota</taxon>
        <taxon>Actinomycetes</taxon>
        <taxon>Frankiales</taxon>
        <taxon>Frankiaceae</taxon>
        <taxon>Pseudofrankia</taxon>
    </lineage>
</organism>
<protein>
    <submittedName>
        <fullName evidence="2">Uncharacterized protein</fullName>
    </submittedName>
</protein>
<comment type="caution">
    <text evidence="2">The sequence shown here is derived from an EMBL/GenBank/DDBJ whole genome shotgun (WGS) entry which is preliminary data.</text>
</comment>
<proteinExistence type="predicted"/>
<evidence type="ECO:0000313" key="2">
    <source>
        <dbReference type="EMBL" id="ONH24518.1"/>
    </source>
</evidence>
<sequence length="93" mass="9763">MGEPFRWRRQAAHGGGWREVNSAGGRWPVAGGRWPVAGGRWLVAGGRRPVAGGRRQRQAAEAVGGRSSARGLGPWPDRGSGDEFSTTGIVGGE</sequence>
<feature type="compositionally biased region" description="Polar residues" evidence="1">
    <location>
        <begin position="83"/>
        <end position="93"/>
    </location>
</feature>
<reference evidence="3" key="1">
    <citation type="submission" date="2016-10" db="EMBL/GenBank/DDBJ databases">
        <title>Frankia sp. NRRL B-16386 Genome sequencing.</title>
        <authorList>
            <person name="Ghodhbane-Gtari F."/>
            <person name="Swanson E."/>
            <person name="Gueddou A."/>
            <person name="Hezbri K."/>
            <person name="Ktari K."/>
            <person name="Nouioui I."/>
            <person name="Morris K."/>
            <person name="Simpson S."/>
            <person name="Abebe-Akele F."/>
            <person name="Thomas K."/>
            <person name="Gtari M."/>
            <person name="Tisa L.S."/>
        </authorList>
    </citation>
    <scope>NUCLEOTIDE SEQUENCE [LARGE SCALE GENOMIC DNA]</scope>
    <source>
        <strain evidence="3">NRRL B-16386</strain>
    </source>
</reference>
<evidence type="ECO:0000256" key="1">
    <source>
        <dbReference type="SAM" id="MobiDB-lite"/>
    </source>
</evidence>
<gene>
    <name evidence="2" type="ORF">BL253_29910</name>
</gene>
<feature type="compositionally biased region" description="Low complexity" evidence="1">
    <location>
        <begin position="49"/>
        <end position="66"/>
    </location>
</feature>
<dbReference type="AlphaFoldDB" id="A0A1V2I4V3"/>
<evidence type="ECO:0000313" key="3">
    <source>
        <dbReference type="Proteomes" id="UP000188929"/>
    </source>
</evidence>
<feature type="region of interest" description="Disordered" evidence="1">
    <location>
        <begin position="49"/>
        <end position="93"/>
    </location>
</feature>